<organism evidence="4 5">
    <name type="scientific">Candidatus Spechtbacteria bacterium RIFCSPLOWO2_12_FULL_38_22</name>
    <dbReference type="NCBI Taxonomy" id="1802165"/>
    <lineage>
        <taxon>Bacteria</taxon>
        <taxon>Candidatus Spechtiibacteriota</taxon>
    </lineage>
</organism>
<accession>A0A1G2HHT4</accession>
<dbReference type="Pfam" id="PF00588">
    <property type="entry name" value="SpoU_methylase"/>
    <property type="match status" value="1"/>
</dbReference>
<dbReference type="EMBL" id="MHOK01000009">
    <property type="protein sequence ID" value="OGZ62052.1"/>
    <property type="molecule type" value="Genomic_DNA"/>
</dbReference>
<dbReference type="Gene3D" id="3.40.1280.10">
    <property type="match status" value="1"/>
</dbReference>
<keyword evidence="1" id="KW-0489">Methyltransferase</keyword>
<dbReference type="GO" id="GO:0005829">
    <property type="term" value="C:cytosol"/>
    <property type="evidence" value="ECO:0007669"/>
    <property type="project" value="TreeGrafter"/>
</dbReference>
<proteinExistence type="predicted"/>
<dbReference type="PANTHER" id="PTHR46429">
    <property type="entry name" value="23S RRNA (GUANOSINE-2'-O-)-METHYLTRANSFERASE RLMB"/>
    <property type="match status" value="1"/>
</dbReference>
<gene>
    <name evidence="4" type="ORF">A3F94_02370</name>
</gene>
<protein>
    <recommendedName>
        <fullName evidence="3">tRNA/rRNA methyltransferase SpoU type domain-containing protein</fullName>
    </recommendedName>
</protein>
<evidence type="ECO:0000256" key="2">
    <source>
        <dbReference type="ARBA" id="ARBA00022679"/>
    </source>
</evidence>
<dbReference type="PANTHER" id="PTHR46429:SF1">
    <property type="entry name" value="23S RRNA (GUANOSINE-2'-O-)-METHYLTRANSFERASE RLMB"/>
    <property type="match status" value="1"/>
</dbReference>
<dbReference type="InterPro" id="IPR001537">
    <property type="entry name" value="SpoU_MeTrfase"/>
</dbReference>
<sequence length="155" mass="17394">MVIVLDNIRSIQNVGTIFRTADAINVEKIYLCGITPSPLDEFGRKRQQLVKISLGAENSIKWGKCKQTYRVLDDLKKQGYRIYVVEQAKNSIPYFKVKISNRKKIVLVLGHELGGVSKSTLKRADKILEIPMAGSKQSLNVAIAGAIVMFHLEYT</sequence>
<dbReference type="Proteomes" id="UP000176770">
    <property type="component" value="Unassembled WGS sequence"/>
</dbReference>
<dbReference type="GO" id="GO:0006396">
    <property type="term" value="P:RNA processing"/>
    <property type="evidence" value="ECO:0007669"/>
    <property type="project" value="InterPro"/>
</dbReference>
<name>A0A1G2HHT4_9BACT</name>
<comment type="caution">
    <text evidence="4">The sequence shown here is derived from an EMBL/GenBank/DDBJ whole genome shotgun (WGS) entry which is preliminary data.</text>
</comment>
<dbReference type="AlphaFoldDB" id="A0A1G2HHT4"/>
<reference evidence="4 5" key="1">
    <citation type="journal article" date="2016" name="Nat. Commun.">
        <title>Thousands of microbial genomes shed light on interconnected biogeochemical processes in an aquifer system.</title>
        <authorList>
            <person name="Anantharaman K."/>
            <person name="Brown C.T."/>
            <person name="Hug L.A."/>
            <person name="Sharon I."/>
            <person name="Castelle C.J."/>
            <person name="Probst A.J."/>
            <person name="Thomas B.C."/>
            <person name="Singh A."/>
            <person name="Wilkins M.J."/>
            <person name="Karaoz U."/>
            <person name="Brodie E.L."/>
            <person name="Williams K.H."/>
            <person name="Hubbard S.S."/>
            <person name="Banfield J.F."/>
        </authorList>
    </citation>
    <scope>NUCLEOTIDE SEQUENCE [LARGE SCALE GENOMIC DNA]</scope>
</reference>
<dbReference type="SUPFAM" id="SSF75217">
    <property type="entry name" value="alpha/beta knot"/>
    <property type="match status" value="1"/>
</dbReference>
<evidence type="ECO:0000259" key="3">
    <source>
        <dbReference type="Pfam" id="PF00588"/>
    </source>
</evidence>
<dbReference type="GO" id="GO:0032259">
    <property type="term" value="P:methylation"/>
    <property type="evidence" value="ECO:0007669"/>
    <property type="project" value="UniProtKB-KW"/>
</dbReference>
<dbReference type="GO" id="GO:0008173">
    <property type="term" value="F:RNA methyltransferase activity"/>
    <property type="evidence" value="ECO:0007669"/>
    <property type="project" value="InterPro"/>
</dbReference>
<evidence type="ECO:0000256" key="1">
    <source>
        <dbReference type="ARBA" id="ARBA00022603"/>
    </source>
</evidence>
<feature type="domain" description="tRNA/rRNA methyltransferase SpoU type" evidence="3">
    <location>
        <begin position="1"/>
        <end position="150"/>
    </location>
</feature>
<dbReference type="STRING" id="1802165.A3F94_02370"/>
<dbReference type="GO" id="GO:0003723">
    <property type="term" value="F:RNA binding"/>
    <property type="evidence" value="ECO:0007669"/>
    <property type="project" value="InterPro"/>
</dbReference>
<dbReference type="InterPro" id="IPR029026">
    <property type="entry name" value="tRNA_m1G_MTases_N"/>
</dbReference>
<keyword evidence="2" id="KW-0808">Transferase</keyword>
<dbReference type="InterPro" id="IPR004441">
    <property type="entry name" value="rRNA_MeTrfase_TrmH"/>
</dbReference>
<evidence type="ECO:0000313" key="4">
    <source>
        <dbReference type="EMBL" id="OGZ62052.1"/>
    </source>
</evidence>
<evidence type="ECO:0000313" key="5">
    <source>
        <dbReference type="Proteomes" id="UP000176770"/>
    </source>
</evidence>
<dbReference type="InterPro" id="IPR029028">
    <property type="entry name" value="Alpha/beta_knot_MTases"/>
</dbReference>